<proteinExistence type="predicted"/>
<organism evidence="1 2">
    <name type="scientific">Lysobacter cavernae</name>
    <dbReference type="NCBI Taxonomy" id="1685901"/>
    <lineage>
        <taxon>Bacteria</taxon>
        <taxon>Pseudomonadati</taxon>
        <taxon>Pseudomonadota</taxon>
        <taxon>Gammaproteobacteria</taxon>
        <taxon>Lysobacterales</taxon>
        <taxon>Lysobacteraceae</taxon>
        <taxon>Lysobacter</taxon>
    </lineage>
</organism>
<protein>
    <recommendedName>
        <fullName evidence="3">Proline-rich protein</fullName>
    </recommendedName>
</protein>
<dbReference type="Proteomes" id="UP001595740">
    <property type="component" value="Unassembled WGS sequence"/>
</dbReference>
<evidence type="ECO:0008006" key="3">
    <source>
        <dbReference type="Google" id="ProtNLM"/>
    </source>
</evidence>
<dbReference type="RefSeq" id="WP_386759889.1">
    <property type="nucleotide sequence ID" value="NZ_JBHRXK010000007.1"/>
</dbReference>
<reference evidence="2" key="1">
    <citation type="journal article" date="2019" name="Int. J. Syst. Evol. Microbiol.">
        <title>The Global Catalogue of Microorganisms (GCM) 10K type strain sequencing project: providing services to taxonomists for standard genome sequencing and annotation.</title>
        <authorList>
            <consortium name="The Broad Institute Genomics Platform"/>
            <consortium name="The Broad Institute Genome Sequencing Center for Infectious Disease"/>
            <person name="Wu L."/>
            <person name="Ma J."/>
        </authorList>
    </citation>
    <scope>NUCLEOTIDE SEQUENCE [LARGE SCALE GENOMIC DNA]</scope>
    <source>
        <strain evidence="2">KCTC 42875</strain>
    </source>
</reference>
<comment type="caution">
    <text evidence="1">The sequence shown here is derived from an EMBL/GenBank/DDBJ whole genome shotgun (WGS) entry which is preliminary data.</text>
</comment>
<keyword evidence="2" id="KW-1185">Reference proteome</keyword>
<name>A0ABV7RTA4_9GAMM</name>
<evidence type="ECO:0000313" key="1">
    <source>
        <dbReference type="EMBL" id="MFC3552129.1"/>
    </source>
</evidence>
<sequence length="170" mass="18068">MRDDEVPSKTEAGRDEILSRARKLPTVLRSILLLVDGQRNVAQLREVIAGLHGPADALEQLRTMDLVAVPGGLAAAAAATIPTAAPAAQAAQTDHAASGGAYGALYTMMTEAVREHLGLRGYFLQLKIERCSDVAGLQGVLPELKAALTKAHDDAFAREFERRLQTATQG</sequence>
<dbReference type="EMBL" id="JBHRXK010000007">
    <property type="protein sequence ID" value="MFC3552129.1"/>
    <property type="molecule type" value="Genomic_DNA"/>
</dbReference>
<evidence type="ECO:0000313" key="2">
    <source>
        <dbReference type="Proteomes" id="UP001595740"/>
    </source>
</evidence>
<gene>
    <name evidence="1" type="ORF">ACFOLC_14080</name>
</gene>
<accession>A0ABV7RTA4</accession>